<proteinExistence type="predicted"/>
<protein>
    <recommendedName>
        <fullName evidence="4">F-box domain-containing protein</fullName>
    </recommendedName>
</protein>
<dbReference type="OrthoDB" id="3193353at2759"/>
<dbReference type="AlphaFoldDB" id="A0A0C3BHD3"/>
<evidence type="ECO:0000256" key="1">
    <source>
        <dbReference type="SAM" id="MobiDB-lite"/>
    </source>
</evidence>
<reference evidence="2 3" key="1">
    <citation type="submission" date="2014-04" db="EMBL/GenBank/DDBJ databases">
        <authorList>
            <consortium name="DOE Joint Genome Institute"/>
            <person name="Kuo A."/>
            <person name="Zuccaro A."/>
            <person name="Kohler A."/>
            <person name="Nagy L.G."/>
            <person name="Floudas D."/>
            <person name="Copeland A."/>
            <person name="Barry K.W."/>
            <person name="Cichocki N."/>
            <person name="Veneault-Fourrey C."/>
            <person name="LaButti K."/>
            <person name="Lindquist E.A."/>
            <person name="Lipzen A."/>
            <person name="Lundell T."/>
            <person name="Morin E."/>
            <person name="Murat C."/>
            <person name="Sun H."/>
            <person name="Tunlid A."/>
            <person name="Henrissat B."/>
            <person name="Grigoriev I.V."/>
            <person name="Hibbett D.S."/>
            <person name="Martin F."/>
            <person name="Nordberg H.P."/>
            <person name="Cantor M.N."/>
            <person name="Hua S.X."/>
        </authorList>
    </citation>
    <scope>NUCLEOTIDE SEQUENCE [LARGE SCALE GENOMIC DNA]</scope>
    <source>
        <strain evidence="2 3">MAFF 305830</strain>
    </source>
</reference>
<reference evidence="3" key="2">
    <citation type="submission" date="2015-01" db="EMBL/GenBank/DDBJ databases">
        <title>Evolutionary Origins and Diversification of the Mycorrhizal Mutualists.</title>
        <authorList>
            <consortium name="DOE Joint Genome Institute"/>
            <consortium name="Mycorrhizal Genomics Consortium"/>
            <person name="Kohler A."/>
            <person name="Kuo A."/>
            <person name="Nagy L.G."/>
            <person name="Floudas D."/>
            <person name="Copeland A."/>
            <person name="Barry K.W."/>
            <person name="Cichocki N."/>
            <person name="Veneault-Fourrey C."/>
            <person name="LaButti K."/>
            <person name="Lindquist E.A."/>
            <person name="Lipzen A."/>
            <person name="Lundell T."/>
            <person name="Morin E."/>
            <person name="Murat C."/>
            <person name="Riley R."/>
            <person name="Ohm R."/>
            <person name="Sun H."/>
            <person name="Tunlid A."/>
            <person name="Henrissat B."/>
            <person name="Grigoriev I.V."/>
            <person name="Hibbett D.S."/>
            <person name="Martin F."/>
        </authorList>
    </citation>
    <scope>NUCLEOTIDE SEQUENCE [LARGE SCALE GENOMIC DNA]</scope>
    <source>
        <strain evidence="3">MAFF 305830</strain>
    </source>
</reference>
<evidence type="ECO:0000313" key="2">
    <source>
        <dbReference type="EMBL" id="KIM30881.1"/>
    </source>
</evidence>
<feature type="region of interest" description="Disordered" evidence="1">
    <location>
        <begin position="486"/>
        <end position="506"/>
    </location>
</feature>
<dbReference type="Proteomes" id="UP000054097">
    <property type="component" value="Unassembled WGS sequence"/>
</dbReference>
<evidence type="ECO:0000313" key="3">
    <source>
        <dbReference type="Proteomes" id="UP000054097"/>
    </source>
</evidence>
<organism evidence="2 3">
    <name type="scientific">Serendipita vermifera MAFF 305830</name>
    <dbReference type="NCBI Taxonomy" id="933852"/>
    <lineage>
        <taxon>Eukaryota</taxon>
        <taxon>Fungi</taxon>
        <taxon>Dikarya</taxon>
        <taxon>Basidiomycota</taxon>
        <taxon>Agaricomycotina</taxon>
        <taxon>Agaricomycetes</taxon>
        <taxon>Sebacinales</taxon>
        <taxon>Serendipitaceae</taxon>
        <taxon>Serendipita</taxon>
    </lineage>
</organism>
<gene>
    <name evidence="2" type="ORF">M408DRAFT_21703</name>
</gene>
<name>A0A0C3BHD3_SERVB</name>
<accession>A0A0C3BHD3</accession>
<dbReference type="HOGENOM" id="CLU_572536_0_0_1"/>
<dbReference type="STRING" id="933852.A0A0C3BHD3"/>
<sequence length="555" mass="62182">MAACSLAKVPYDVLLLIVGLLRCEDSLHLIQTCTSLYHLTDIKAFWLKIARMLQQSRPLPLVHPLSLEGLDIPELRTTIIRALRLESKWSGREGTDPSPLKCMEIEPAAHTPGHSGDDRRITWVRLLHDGIHMSCAFVDEVVQLWHLPSNKLILTFDTGGTLVKASQNTTKDHWMLVGTVDMGVEEDMLCLWKYSWSASEVTEGLVPVASHLIPGRVDCVFNVNGLAGLAYIATELDESFTQHEADEYGFLVFQTAEWELPSRPLRRFTPLGYFPDNHAMRARDDLTLFGRNSLYMIVGFDYLTRTTVYAYDMHLFNDFSNWEDPAQVVYPHIKVEYELHPEDARRWQSSGLALAWSQCTMSWNNSSIGTLGFYQLFSLTGEERCFLSVSTLSLSPLAAHDESGAASPEEYRRCLIGAETSDKVFCNTERGHLFVCRLGLYGINCVWPLSHPGTHAIKEVVIARFFSGDQTQISFKDSSFDIEVHSQEHEPPVASESSSTGIDNSDLGVGGTVVNINVESWISRSEIAEDICLDDRHGRVAIGTSSGKVLIFDFL</sequence>
<keyword evidence="3" id="KW-1185">Reference proteome</keyword>
<evidence type="ECO:0008006" key="4">
    <source>
        <dbReference type="Google" id="ProtNLM"/>
    </source>
</evidence>
<dbReference type="EMBL" id="KN824283">
    <property type="protein sequence ID" value="KIM30881.1"/>
    <property type="molecule type" value="Genomic_DNA"/>
</dbReference>